<sequence length="256" mass="28302">MREAHDSMPVKRTITGKRKRSFPAKMSSAKLEAQVKRLMRLRQEKKYAESTVEGNIGQVDASLSGALVAPLGPAIIQGDGEGQRIGNSITATGLVWKQQLSKQINGIGPRRVRTHIVRVLGDNPTTTSVLEGILDVNPLSGVRDYFSSLNYTMMADKRMTILGTKETKLTSNFNDTMNSAYERSTGEMTIPIKFEEQTLRFERDSDLSFSNVHYFVISLCDAGNKNATASSLPVVVSIQDSGVISKGYMRLWYTDS</sequence>
<protein>
    <submittedName>
        <fullName evidence="2">Uncharacterized protein</fullName>
    </submittedName>
</protein>
<name>A0A0H5Q753_9ZZZZ</name>
<reference evidence="2" key="2">
    <citation type="submission" date="2015-07" db="EMBL/GenBank/DDBJ databases">
        <title>Plasmids, circular viruses and viroids from rat gut.</title>
        <authorList>
            <person name="Jorgensen T.J."/>
            <person name="Hansen M.A."/>
            <person name="Xu Z."/>
            <person name="Tabak M.A."/>
            <person name="Sorensen S.J."/>
            <person name="Hansen L.H."/>
        </authorList>
    </citation>
    <scope>NUCLEOTIDE SEQUENCE</scope>
    <source>
        <strain evidence="2">RGFK1447</strain>
    </source>
</reference>
<dbReference type="Gene3D" id="2.60.120.20">
    <property type="match status" value="1"/>
</dbReference>
<accession>A0A0H5Q753</accession>
<organism evidence="2">
    <name type="scientific">uncultured prokaryote</name>
    <dbReference type="NCBI Taxonomy" id="198431"/>
    <lineage>
        <taxon>unclassified sequences</taxon>
        <taxon>environmental samples</taxon>
    </lineage>
</organism>
<evidence type="ECO:0000256" key="1">
    <source>
        <dbReference type="SAM" id="MobiDB-lite"/>
    </source>
</evidence>
<feature type="region of interest" description="Disordered" evidence="1">
    <location>
        <begin position="1"/>
        <end position="27"/>
    </location>
</feature>
<dbReference type="EMBL" id="LN853988">
    <property type="protein sequence ID" value="CRY97254.1"/>
    <property type="molecule type" value="Genomic_DNA"/>
</dbReference>
<proteinExistence type="predicted"/>
<dbReference type="InterPro" id="IPR029053">
    <property type="entry name" value="Viral_coat"/>
</dbReference>
<reference evidence="2" key="1">
    <citation type="submission" date="2015-06" db="EMBL/GenBank/DDBJ databases">
        <authorList>
            <person name="Joergensen T."/>
        </authorList>
    </citation>
    <scope>NUCLEOTIDE SEQUENCE</scope>
    <source>
        <strain evidence="2">RGFK1447</strain>
    </source>
</reference>
<evidence type="ECO:0000313" key="2">
    <source>
        <dbReference type="EMBL" id="CRY97254.1"/>
    </source>
</evidence>
<dbReference type="AlphaFoldDB" id="A0A0H5Q753"/>